<protein>
    <submittedName>
        <fullName evidence="1">Uncharacterized protein</fullName>
    </submittedName>
</protein>
<dbReference type="AlphaFoldDB" id="A0A0D2N080"/>
<dbReference type="RefSeq" id="XP_013898730.1">
    <property type="nucleotide sequence ID" value="XM_014043276.1"/>
</dbReference>
<dbReference type="GO" id="GO:0004806">
    <property type="term" value="F:triacylglycerol lipase activity"/>
    <property type="evidence" value="ECO:0007669"/>
    <property type="project" value="TreeGrafter"/>
</dbReference>
<dbReference type="OrthoDB" id="541262at2759"/>
<dbReference type="GO" id="GO:0005737">
    <property type="term" value="C:cytoplasm"/>
    <property type="evidence" value="ECO:0007669"/>
    <property type="project" value="TreeGrafter"/>
</dbReference>
<dbReference type="GO" id="GO:0016020">
    <property type="term" value="C:membrane"/>
    <property type="evidence" value="ECO:0007669"/>
    <property type="project" value="TreeGrafter"/>
</dbReference>
<organism evidence="1 2">
    <name type="scientific">Monoraphidium neglectum</name>
    <dbReference type="NCBI Taxonomy" id="145388"/>
    <lineage>
        <taxon>Eukaryota</taxon>
        <taxon>Viridiplantae</taxon>
        <taxon>Chlorophyta</taxon>
        <taxon>core chlorophytes</taxon>
        <taxon>Chlorophyceae</taxon>
        <taxon>CS clade</taxon>
        <taxon>Sphaeropleales</taxon>
        <taxon>Selenastraceae</taxon>
        <taxon>Monoraphidium</taxon>
    </lineage>
</organism>
<dbReference type="Proteomes" id="UP000054498">
    <property type="component" value="Unassembled WGS sequence"/>
</dbReference>
<keyword evidence="2" id="KW-1185">Reference proteome</keyword>
<name>A0A0D2N080_9CHLO</name>
<dbReference type="SUPFAM" id="SSF52151">
    <property type="entry name" value="FabD/lysophospholipase-like"/>
    <property type="match status" value="1"/>
</dbReference>
<dbReference type="InterPro" id="IPR016035">
    <property type="entry name" value="Acyl_Trfase/lysoPLipase"/>
</dbReference>
<dbReference type="GO" id="GO:0005811">
    <property type="term" value="C:lipid droplet"/>
    <property type="evidence" value="ECO:0007669"/>
    <property type="project" value="TreeGrafter"/>
</dbReference>
<dbReference type="GeneID" id="25741124"/>
<dbReference type="InterPro" id="IPR033562">
    <property type="entry name" value="PLPL"/>
</dbReference>
<proteinExistence type="predicted"/>
<dbReference type="PANTHER" id="PTHR12406:SF7">
    <property type="entry name" value="PATATIN-LIKE PHOSPHOLIPASE DOMAIN-CONTAINING PROTEIN 4"/>
    <property type="match status" value="1"/>
</dbReference>
<dbReference type="KEGG" id="mng:MNEG_8248"/>
<evidence type="ECO:0000313" key="2">
    <source>
        <dbReference type="Proteomes" id="UP000054498"/>
    </source>
</evidence>
<evidence type="ECO:0000313" key="1">
    <source>
        <dbReference type="EMBL" id="KIY99710.1"/>
    </source>
</evidence>
<reference evidence="1 2" key="1">
    <citation type="journal article" date="2013" name="BMC Genomics">
        <title>Reconstruction of the lipid metabolism for the microalga Monoraphidium neglectum from its genome sequence reveals characteristics suitable for biofuel production.</title>
        <authorList>
            <person name="Bogen C."/>
            <person name="Al-Dilaimi A."/>
            <person name="Albersmeier A."/>
            <person name="Wichmann J."/>
            <person name="Grundmann M."/>
            <person name="Rupp O."/>
            <person name="Lauersen K.J."/>
            <person name="Blifernez-Klassen O."/>
            <person name="Kalinowski J."/>
            <person name="Goesmann A."/>
            <person name="Mussgnug J.H."/>
            <person name="Kruse O."/>
        </authorList>
    </citation>
    <scope>NUCLEOTIDE SEQUENCE [LARGE SCALE GENOMIC DNA]</scope>
    <source>
        <strain evidence="1 2">SAG 48.87</strain>
    </source>
</reference>
<accession>A0A0D2N080</accession>
<sequence length="262" mass="28696">MCGLDQGIGQHDDIIYNHSIAFCNKCRQQRSCFQTLDTEFTKLTQHIIGTNKEATKKVLGKGCVVVSRGNLSEARAEGVCQFKDVDDLLQAIRASSYVPGWSGKASSIMFRGQPAFDGAFSQYIPCPPGVTFCIKVSGLPVWDTGRAISSLAGGELLPTLNLLGSTVSNILGAQPLQSLQRAVNEDLVGTMGLQTWFKVFATIQRPGLFDIYPGKFGRSPLTQTQWALYMLTPPPKEVILQMYQAGQDDARTWAKQMGWPKA</sequence>
<gene>
    <name evidence="1" type="ORF">MNEG_8248</name>
</gene>
<dbReference type="PANTHER" id="PTHR12406">
    <property type="entry name" value="CALCIUM-INDEPENDENT PHOSPHOLIPASE A2 IPLA2 -RELATED"/>
    <property type="match status" value="1"/>
</dbReference>
<dbReference type="EMBL" id="KK101765">
    <property type="protein sequence ID" value="KIY99710.1"/>
    <property type="molecule type" value="Genomic_DNA"/>
</dbReference>
<dbReference type="GO" id="GO:0055088">
    <property type="term" value="P:lipid homeostasis"/>
    <property type="evidence" value="ECO:0007669"/>
    <property type="project" value="TreeGrafter"/>
</dbReference>
<dbReference type="GO" id="GO:0019433">
    <property type="term" value="P:triglyceride catabolic process"/>
    <property type="evidence" value="ECO:0007669"/>
    <property type="project" value="TreeGrafter"/>
</dbReference>